<dbReference type="OrthoDB" id="5046242at2759"/>
<feature type="compositionally biased region" description="Polar residues" evidence="3">
    <location>
        <begin position="235"/>
        <end position="248"/>
    </location>
</feature>
<name>A0A177WT69_BATDL</name>
<feature type="region of interest" description="Disordered" evidence="3">
    <location>
        <begin position="178"/>
        <end position="256"/>
    </location>
</feature>
<reference evidence="5 6" key="2">
    <citation type="submission" date="2016-05" db="EMBL/GenBank/DDBJ databases">
        <title>Lineage-specific infection strategies underlie the spectrum of fungal disease in amphibians.</title>
        <authorList>
            <person name="Cuomo C.A."/>
            <person name="Farrer R.A."/>
            <person name="James T."/>
            <person name="Longcore J."/>
            <person name="Birren B."/>
        </authorList>
    </citation>
    <scope>NUCLEOTIDE SEQUENCE [LARGE SCALE GENOMIC DNA]</scope>
    <source>
        <strain evidence="5 6">JEL423</strain>
    </source>
</reference>
<dbReference type="GO" id="GO:0003682">
    <property type="term" value="F:chromatin binding"/>
    <property type="evidence" value="ECO:0007669"/>
    <property type="project" value="TreeGrafter"/>
</dbReference>
<feature type="compositionally biased region" description="Polar residues" evidence="3">
    <location>
        <begin position="346"/>
        <end position="371"/>
    </location>
</feature>
<dbReference type="SUPFAM" id="SSF46689">
    <property type="entry name" value="Homeodomain-like"/>
    <property type="match status" value="1"/>
</dbReference>
<dbReference type="SUPFAM" id="SSF54373">
    <property type="entry name" value="FAD-linked reductases, C-terminal domain"/>
    <property type="match status" value="1"/>
</dbReference>
<dbReference type="GO" id="GO:0016491">
    <property type="term" value="F:oxidoreductase activity"/>
    <property type="evidence" value="ECO:0007669"/>
    <property type="project" value="UniProtKB-KW"/>
</dbReference>
<gene>
    <name evidence="5" type="ORF">BDEG_26485</name>
</gene>
<feature type="region of interest" description="Disordered" evidence="3">
    <location>
        <begin position="1774"/>
        <end position="1806"/>
    </location>
</feature>
<evidence type="ECO:0000256" key="2">
    <source>
        <dbReference type="ARBA" id="ARBA00023002"/>
    </source>
</evidence>
<protein>
    <recommendedName>
        <fullName evidence="4">SWIRM domain-containing protein</fullName>
    </recommendedName>
</protein>
<feature type="region of interest" description="Disordered" evidence="3">
    <location>
        <begin position="1942"/>
        <end position="1989"/>
    </location>
</feature>
<feature type="compositionally biased region" description="Low complexity" evidence="3">
    <location>
        <begin position="152"/>
        <end position="164"/>
    </location>
</feature>
<comment type="similarity">
    <text evidence="1">Belongs to the flavin monoamine oxidase family.</text>
</comment>
<accession>A0A177WT69</accession>
<feature type="compositionally biased region" description="Polar residues" evidence="3">
    <location>
        <begin position="111"/>
        <end position="146"/>
    </location>
</feature>
<feature type="compositionally biased region" description="Polar residues" evidence="3">
    <location>
        <begin position="307"/>
        <end position="326"/>
    </location>
</feature>
<feature type="compositionally biased region" description="Polar residues" evidence="3">
    <location>
        <begin position="407"/>
        <end position="421"/>
    </location>
</feature>
<feature type="region of interest" description="Disordered" evidence="3">
    <location>
        <begin position="111"/>
        <end position="164"/>
    </location>
</feature>
<reference evidence="5 6" key="1">
    <citation type="submission" date="2006-10" db="EMBL/GenBank/DDBJ databases">
        <title>The Genome Sequence of Batrachochytrium dendrobatidis JEL423.</title>
        <authorList>
            <consortium name="The Broad Institute Genome Sequencing Platform"/>
            <person name="Birren B."/>
            <person name="Lander E."/>
            <person name="Galagan J."/>
            <person name="Cuomo C."/>
            <person name="Devon K."/>
            <person name="Jaffe D."/>
            <person name="Butler J."/>
            <person name="Alvarez P."/>
            <person name="Gnerre S."/>
            <person name="Grabherr M."/>
            <person name="Kleber M."/>
            <person name="Mauceli E."/>
            <person name="Brockman W."/>
            <person name="Young S."/>
            <person name="LaButti K."/>
            <person name="Sykes S."/>
            <person name="DeCaprio D."/>
            <person name="Crawford M."/>
            <person name="Koehrsen M."/>
            <person name="Engels R."/>
            <person name="Montgomery P."/>
            <person name="Pearson M."/>
            <person name="Howarth C."/>
            <person name="Larson L."/>
            <person name="White J."/>
            <person name="O'Leary S."/>
            <person name="Kodira C."/>
            <person name="Zeng Q."/>
            <person name="Yandava C."/>
            <person name="Alvarado L."/>
            <person name="Longcore J."/>
            <person name="James T."/>
        </authorList>
    </citation>
    <scope>NUCLEOTIDE SEQUENCE [LARGE SCALE GENOMIC DNA]</scope>
    <source>
        <strain evidence="5 6">JEL423</strain>
    </source>
</reference>
<dbReference type="InterPro" id="IPR036388">
    <property type="entry name" value="WH-like_DNA-bd_sf"/>
</dbReference>
<dbReference type="VEuPathDB" id="FungiDB:BDEG_26485"/>
<dbReference type="InterPro" id="IPR050281">
    <property type="entry name" value="Flavin_monoamine_oxidase"/>
</dbReference>
<sequence>MADLETPKLDSFKASTGIEIPPLKSSFLSDASSVTGISSTSELKGTHDVDRLAKGSTQNQPNVEHIEANPINMNTRKKAKKDLTDDQLMYRIYSKSTASDRVTRKSFGSTAISKQTGQNSHNMPSNFSTKLTGKHTSTNTVSSSLGEKSAITTRSTPTSLSNNSTLSVTVDAQVFDSDDSNMATTNNSEQSFPEQDPCTTLPAHASVNKSKHRSIENTNLGSGKRHLSRLKKTTVNKTRNVSSGTLSAKSGRVTTRLLARTRNMDKSLTAAASTSKHNNKKSDDLDSEYQQLSDLTLHHKLFEDPSPLTNPTADQALSESRSSSVPIDTPVRVLSSDVTTHHNSDLFDTQTTATEKPIRNNNQRDTISSHQAFKDSISENESDKDLTDHNVLSSKRLRVRPHLRYQDVSSRTTPKLNSANGSPISGSESLSSVNFEVANNSITAITSTIGDDNQAFDAVEAQGAKASEDIVSTVNTDQTTSGLLTSEAGADIPGIVQSTPTTDNQLATSTTAILSSPVTRNSTLSGSRAASQVTYSIADSSVKDKLQAIKRSRIMNKHYHSSSAIHADHIEAAVASRLPPNEITTEEAASFPIYGNNIRLSQRYLRARNWILSIWLFNPQIFLTIENVLDTGQVFMNYNIFDKTVVSNAFKFLHRYRYINFGLMSGLPEHLVNPPVTDCRRPKIVVIGAGIAGLTAAREIINIYGESPTLSIPEIVVLEASDYVGGRIASHPLSSSRGADFPHATVDLGAQVVAGFKSGNPLDVIINSQLKLPIHHLYHSDNCHLYDIDGYQMEELPDKFAQDLFNEIFDRACSTVIIDGEKRVLNSKNLQKWQDEQRRSRRTDAPSLEKLLNHHLLSHPVYPQLGKNYLRMIHWHIAHLEFANAAPLANVSANFLNQGDGHEFTGTHALVSGGLNQVPYAYAYGASPEHFKLPILLDKKVCKVTFPVSWDGSKPQESVFSNAQTTHYGKVQCEDGSVYECDAVVMALPLGVIKANTIQFEPPLPTWKQESIDALGMGILNKIILVFPNRFWDEHMDLFGALVDPSSPVWPPHSSMNQTKNDINSDEYSDVRGQCFMFWNLYQTTKLPVLSAFVSGQAALDMAMHTDEELVNGAVKVLMRIFANVSPFPQPIEYFVTRWEDQPNIKGSYSFIGKNATNMDYDRLAETCFERMFWAGEATCKDYPATVPGAIISGFRAATQVTNLFMGQTRFPEIPNPQGFKLTKFGSQSNGCHYSDCHISIPATISLFDHIYETHLIHRQKLLRKSKQAPKSRALSYTIGDDGFDVFCEEHLANALALCQKYPNMSSNDVVKMWWDGLVSADRRTYMEAAAARNTLAESSHSEHTPLASSTLQESIPLVEATGTSENYSNNMDTLHMRHSPPASSVKRTIDADQIEKSLAGQDASTPMPLSNNDTFVSSLPILDGHHNQHLIPVYRPDTTLLHERPAIPRDELDTQSIQYINSRPTTYNQNEPLSKHASRISSAQPNDMIPTLERINPDGAANLDFPMKVLKRKADHAELYLPRSLHSNKPFRPLSSSGSLYGSDVDSHRHAKMHNYEQIPHVGPMYPHALDQHADVHLNEYKYAGGYHGHESTNSDASLNPYFQPKREPVYIHEDNTRMRPRYSSVEPGPAPYAFNYHPTQALHYTNQFPNEYMRVRSQKQPLLSGTDPYRHELPVHDNRLFSSNSYTPSDMSLISEQPSHHHASGSTHSGYMQQHTNTLHTKPNPSLQAYYDPSSPSGFSHRQPQEYYDQPIQDAAGGFYDYPLRRRPGRYQHENEHAPTPYAPPRHPAELRDGTPSRQGEHGHQMYYPQLNHHHSWQETPPPGSLKPPLQRTQEFRSIGSVFSPSKQQSRAHVLPLYNTHEDASIHPTRSSQGSIDEQQSLKDTSEWMMDKQYPGMRQLGSIPLIPLVPPPQNHSPSQIGERYYQPTQQGYLQETYPYREYSQEDRNSNANEIGSPQPGTPHGYLQRRVSSEFKEYQYGMNTHNRK</sequence>
<dbReference type="Pfam" id="PF01593">
    <property type="entry name" value="Amino_oxidase"/>
    <property type="match status" value="1"/>
</dbReference>
<dbReference type="STRING" id="403673.A0A177WT69"/>
<dbReference type="GO" id="GO:0010468">
    <property type="term" value="P:regulation of gene expression"/>
    <property type="evidence" value="ECO:0007669"/>
    <property type="project" value="UniProtKB-ARBA"/>
</dbReference>
<dbReference type="InterPro" id="IPR007526">
    <property type="entry name" value="SWIRM"/>
</dbReference>
<dbReference type="Proteomes" id="UP000077115">
    <property type="component" value="Unassembled WGS sequence"/>
</dbReference>
<dbReference type="InterPro" id="IPR002937">
    <property type="entry name" value="Amino_oxidase"/>
</dbReference>
<dbReference type="PANTHER" id="PTHR10742">
    <property type="entry name" value="FLAVIN MONOAMINE OXIDASE"/>
    <property type="match status" value="1"/>
</dbReference>
<dbReference type="Gene3D" id="3.50.50.60">
    <property type="entry name" value="FAD/NAD(P)-binding domain"/>
    <property type="match status" value="1"/>
</dbReference>
<evidence type="ECO:0000259" key="4">
    <source>
        <dbReference type="PROSITE" id="PS50934"/>
    </source>
</evidence>
<dbReference type="Gene3D" id="1.10.10.10">
    <property type="entry name" value="Winged helix-like DNA-binding domain superfamily/Winged helix DNA-binding domain"/>
    <property type="match status" value="1"/>
</dbReference>
<feature type="compositionally biased region" description="Polar residues" evidence="3">
    <location>
        <begin position="1682"/>
        <end position="1699"/>
    </location>
</feature>
<feature type="compositionally biased region" description="Basic and acidic residues" evidence="3">
    <location>
        <begin position="372"/>
        <end position="388"/>
    </location>
</feature>
<feature type="compositionally biased region" description="Basic and acidic residues" evidence="3">
    <location>
        <begin position="1789"/>
        <end position="1806"/>
    </location>
</feature>
<evidence type="ECO:0000313" key="5">
    <source>
        <dbReference type="EMBL" id="OAJ43102.1"/>
    </source>
</evidence>
<feature type="domain" description="SWIRM" evidence="4">
    <location>
        <begin position="569"/>
        <end position="670"/>
    </location>
</feature>
<feature type="region of interest" description="Disordered" evidence="3">
    <location>
        <begin position="342"/>
        <end position="429"/>
    </location>
</feature>
<dbReference type="PANTHER" id="PTHR10742:SF386">
    <property type="entry name" value="LYSINE-SPECIFIC HISTONE DEMETHYLASE 1A"/>
    <property type="match status" value="1"/>
</dbReference>
<feature type="region of interest" description="Disordered" evidence="3">
    <location>
        <begin position="302"/>
        <end position="329"/>
    </location>
</feature>
<dbReference type="Pfam" id="PF04433">
    <property type="entry name" value="SWIRM"/>
    <property type="match status" value="1"/>
</dbReference>
<evidence type="ECO:0000256" key="3">
    <source>
        <dbReference type="SAM" id="MobiDB-lite"/>
    </source>
</evidence>
<evidence type="ECO:0000313" key="6">
    <source>
        <dbReference type="Proteomes" id="UP000077115"/>
    </source>
</evidence>
<feature type="compositionally biased region" description="Polar residues" evidence="3">
    <location>
        <begin position="1713"/>
        <end position="1729"/>
    </location>
</feature>
<dbReference type="GO" id="GO:0006338">
    <property type="term" value="P:chromatin remodeling"/>
    <property type="evidence" value="ECO:0007669"/>
    <property type="project" value="TreeGrafter"/>
</dbReference>
<dbReference type="EMBL" id="DS022309">
    <property type="protein sequence ID" value="OAJ43102.1"/>
    <property type="molecule type" value="Genomic_DNA"/>
</dbReference>
<feature type="compositionally biased region" description="Polar residues" evidence="3">
    <location>
        <begin position="180"/>
        <end position="193"/>
    </location>
</feature>
<dbReference type="PROSITE" id="PS50934">
    <property type="entry name" value="SWIRM"/>
    <property type="match status" value="1"/>
</dbReference>
<dbReference type="Gene3D" id="3.90.660.10">
    <property type="match status" value="1"/>
</dbReference>
<evidence type="ECO:0000256" key="1">
    <source>
        <dbReference type="ARBA" id="ARBA00005995"/>
    </source>
</evidence>
<proteinExistence type="inferred from homology"/>
<dbReference type="InterPro" id="IPR009057">
    <property type="entry name" value="Homeodomain-like_sf"/>
</dbReference>
<organism evidence="5 6">
    <name type="scientific">Batrachochytrium dendrobatidis (strain JEL423)</name>
    <dbReference type="NCBI Taxonomy" id="403673"/>
    <lineage>
        <taxon>Eukaryota</taxon>
        <taxon>Fungi</taxon>
        <taxon>Fungi incertae sedis</taxon>
        <taxon>Chytridiomycota</taxon>
        <taxon>Chytridiomycota incertae sedis</taxon>
        <taxon>Chytridiomycetes</taxon>
        <taxon>Rhizophydiales</taxon>
        <taxon>Rhizophydiales incertae sedis</taxon>
        <taxon>Batrachochytrium</taxon>
    </lineage>
</organism>
<dbReference type="SUPFAM" id="SSF51905">
    <property type="entry name" value="FAD/NAD(P)-binding domain"/>
    <property type="match status" value="1"/>
</dbReference>
<feature type="compositionally biased region" description="Basic residues" evidence="3">
    <location>
        <begin position="223"/>
        <end position="234"/>
    </location>
</feature>
<dbReference type="GO" id="GO:0050660">
    <property type="term" value="F:flavin adenine dinucleotide binding"/>
    <property type="evidence" value="ECO:0007669"/>
    <property type="project" value="TreeGrafter"/>
</dbReference>
<feature type="region of interest" description="Disordered" evidence="3">
    <location>
        <begin position="1682"/>
        <end position="1746"/>
    </location>
</feature>
<keyword evidence="2" id="KW-0560">Oxidoreductase</keyword>
<dbReference type="InterPro" id="IPR036188">
    <property type="entry name" value="FAD/NAD-bd_sf"/>
</dbReference>